<accession>A0A1Q8Q1W2</accession>
<sequence length="157" mass="18376">MRTAFIQKTTQELIKKYNYEPPIPIEELVKELGLKIRNISTELEIDAKLDPVKKIIIINESQNNIARRRFTIAHELGHFVLRHYINPWDFEDPETGKSYIENEADEFAGSILMPKDFLTKQIKKGTSPRELQSICQVSNQALWVRLEIYRLTKFLSS</sequence>
<dbReference type="AlphaFoldDB" id="A0A1Q8Q1W2"/>
<dbReference type="PANTHER" id="PTHR43236">
    <property type="entry name" value="ANTITOXIN HIGA1"/>
    <property type="match status" value="1"/>
</dbReference>
<dbReference type="InterPro" id="IPR052345">
    <property type="entry name" value="Rad_response_metalloprotease"/>
</dbReference>
<reference evidence="2 3" key="1">
    <citation type="submission" date="2016-12" db="EMBL/GenBank/DDBJ databases">
        <title>Domibacillus antri genome sequencing.</title>
        <authorList>
            <person name="Verma A."/>
            <person name="Krishnamurthi S."/>
        </authorList>
    </citation>
    <scope>NUCLEOTIDE SEQUENCE [LARGE SCALE GENOMIC DNA]</scope>
    <source>
        <strain evidence="2 3">XD80</strain>
    </source>
</reference>
<dbReference type="OrthoDB" id="9816277at2"/>
<dbReference type="Gene3D" id="1.10.10.2910">
    <property type="match status" value="1"/>
</dbReference>
<dbReference type="STRING" id="1714264.BTO30_15575"/>
<evidence type="ECO:0000259" key="1">
    <source>
        <dbReference type="Pfam" id="PF06114"/>
    </source>
</evidence>
<dbReference type="RefSeq" id="WP_075399616.1">
    <property type="nucleotide sequence ID" value="NZ_MSDU01000054.1"/>
</dbReference>
<evidence type="ECO:0000313" key="2">
    <source>
        <dbReference type="EMBL" id="OLN21329.1"/>
    </source>
</evidence>
<gene>
    <name evidence="2" type="ORF">BTO30_15575</name>
</gene>
<proteinExistence type="predicted"/>
<comment type="caution">
    <text evidence="2">The sequence shown here is derived from an EMBL/GenBank/DDBJ whole genome shotgun (WGS) entry which is preliminary data.</text>
</comment>
<protein>
    <recommendedName>
        <fullName evidence="1">IrrE N-terminal-like domain-containing protein</fullName>
    </recommendedName>
</protein>
<dbReference type="Proteomes" id="UP000185568">
    <property type="component" value="Unassembled WGS sequence"/>
</dbReference>
<evidence type="ECO:0000313" key="3">
    <source>
        <dbReference type="Proteomes" id="UP000185568"/>
    </source>
</evidence>
<dbReference type="EMBL" id="MSDU01000054">
    <property type="protein sequence ID" value="OLN21329.1"/>
    <property type="molecule type" value="Genomic_DNA"/>
</dbReference>
<dbReference type="PANTHER" id="PTHR43236:SF2">
    <property type="entry name" value="BLL0069 PROTEIN"/>
    <property type="match status" value="1"/>
</dbReference>
<feature type="domain" description="IrrE N-terminal-like" evidence="1">
    <location>
        <begin position="30"/>
        <end position="146"/>
    </location>
</feature>
<organism evidence="2 3">
    <name type="scientific">Domibacillus antri</name>
    <dbReference type="NCBI Taxonomy" id="1714264"/>
    <lineage>
        <taxon>Bacteria</taxon>
        <taxon>Bacillati</taxon>
        <taxon>Bacillota</taxon>
        <taxon>Bacilli</taxon>
        <taxon>Bacillales</taxon>
        <taxon>Bacillaceae</taxon>
        <taxon>Domibacillus</taxon>
    </lineage>
</organism>
<name>A0A1Q8Q1W2_9BACI</name>
<dbReference type="Pfam" id="PF06114">
    <property type="entry name" value="Peptidase_M78"/>
    <property type="match status" value="1"/>
</dbReference>
<keyword evidence="3" id="KW-1185">Reference proteome</keyword>
<dbReference type="InterPro" id="IPR010359">
    <property type="entry name" value="IrrE_HExxH"/>
</dbReference>